<dbReference type="AlphaFoldDB" id="A0A497EVU5"/>
<evidence type="ECO:0000313" key="2">
    <source>
        <dbReference type="Proteomes" id="UP000268446"/>
    </source>
</evidence>
<reference evidence="1 2" key="1">
    <citation type="submission" date="2018-06" db="EMBL/GenBank/DDBJ databases">
        <title>Extensive metabolic versatility and redundancy in microbially diverse, dynamic hydrothermal sediments.</title>
        <authorList>
            <person name="Dombrowski N."/>
            <person name="Teske A."/>
            <person name="Baker B.J."/>
        </authorList>
    </citation>
    <scope>NUCLEOTIDE SEQUENCE [LARGE SCALE GENOMIC DNA]</scope>
    <source>
        <strain evidence="1">B29_G17</strain>
    </source>
</reference>
<proteinExistence type="predicted"/>
<evidence type="ECO:0000313" key="1">
    <source>
        <dbReference type="EMBL" id="RLE51152.1"/>
    </source>
</evidence>
<organism evidence="1 2">
    <name type="scientific">Thermoproteota archaeon</name>
    <dbReference type="NCBI Taxonomy" id="2056631"/>
    <lineage>
        <taxon>Archaea</taxon>
        <taxon>Thermoproteota</taxon>
    </lineage>
</organism>
<gene>
    <name evidence="1" type="ORF">DRJ20_02545</name>
</gene>
<protein>
    <recommendedName>
        <fullName evidence="3">DUF2226 domain-containing protein</fullName>
    </recommendedName>
</protein>
<accession>A0A497EVU5</accession>
<sequence>MLPRRGKIIDYINLIEEPLKEVISRLREKKSTVRIQGLLILPGRSCEIYVDLLDGTPTLAVLIEKGVELKGDVAWQEIVVSLENAAGFLEVYELKPEDVDEDLKLKPDAKIKVTAPIKIELPKVNPKIEKYSEKLSSNIVYKTAIIIHSIHLNARAERAATSASLSAVMSTEIAESIGATRYVIATLYGSKKWKSIEVLAKNGEVLASLIYKPDGVIHGKMALKIILNPALLGEYSSFDILIYDVKVDPIAILEEEIQEEKIREKLPKEEKEEIEVVTKETAPVKVEETKEITSLEEAQKYLDKVREKAEEYFREVLDTLGYELKEVKIKMTNKIEFQVKIKKKRFTLRRANMRIVKREIIDEARWIMEELRIKLPVEVEIEKI</sequence>
<dbReference type="EMBL" id="QMQZ01000074">
    <property type="protein sequence ID" value="RLE51152.1"/>
    <property type="molecule type" value="Genomic_DNA"/>
</dbReference>
<name>A0A497EVU5_9CREN</name>
<dbReference type="Proteomes" id="UP000268446">
    <property type="component" value="Unassembled WGS sequence"/>
</dbReference>
<evidence type="ECO:0008006" key="3">
    <source>
        <dbReference type="Google" id="ProtNLM"/>
    </source>
</evidence>
<comment type="caution">
    <text evidence="1">The sequence shown here is derived from an EMBL/GenBank/DDBJ whole genome shotgun (WGS) entry which is preliminary data.</text>
</comment>